<dbReference type="PANTHER" id="PTHR45875">
    <property type="entry name" value="METHYLTRANSFERASE N6AMT1"/>
    <property type="match status" value="1"/>
</dbReference>
<dbReference type="InterPro" id="IPR041698">
    <property type="entry name" value="Methyltransf_25"/>
</dbReference>
<organism evidence="5 6">
    <name type="scientific">Acidisoma cellulosilyticum</name>
    <dbReference type="NCBI Taxonomy" id="2802395"/>
    <lineage>
        <taxon>Bacteria</taxon>
        <taxon>Pseudomonadati</taxon>
        <taxon>Pseudomonadota</taxon>
        <taxon>Alphaproteobacteria</taxon>
        <taxon>Acetobacterales</taxon>
        <taxon>Acidocellaceae</taxon>
        <taxon>Acidisoma</taxon>
    </lineage>
</organism>
<dbReference type="GO" id="GO:0032259">
    <property type="term" value="P:methylation"/>
    <property type="evidence" value="ECO:0007669"/>
    <property type="project" value="UniProtKB-KW"/>
</dbReference>
<name>A0A963Z5C0_9PROT</name>
<dbReference type="RefSeq" id="WP_227308784.1">
    <property type="nucleotide sequence ID" value="NZ_JAESVA010000006.1"/>
</dbReference>
<evidence type="ECO:0000256" key="2">
    <source>
        <dbReference type="ARBA" id="ARBA00022679"/>
    </source>
</evidence>
<accession>A0A963Z5C0</accession>
<feature type="domain" description="Methyltransferase" evidence="4">
    <location>
        <begin position="45"/>
        <end position="122"/>
    </location>
</feature>
<keyword evidence="6" id="KW-1185">Reference proteome</keyword>
<evidence type="ECO:0000259" key="4">
    <source>
        <dbReference type="Pfam" id="PF13649"/>
    </source>
</evidence>
<dbReference type="GO" id="GO:0008276">
    <property type="term" value="F:protein methyltransferase activity"/>
    <property type="evidence" value="ECO:0007669"/>
    <property type="project" value="TreeGrafter"/>
</dbReference>
<proteinExistence type="predicted"/>
<comment type="caution">
    <text evidence="5">The sequence shown here is derived from an EMBL/GenBank/DDBJ whole genome shotgun (WGS) entry which is preliminary data.</text>
</comment>
<reference evidence="5 6" key="1">
    <citation type="journal article" date="2021" name="Microorganisms">
        <title>Acidisoma silvae sp. nov. and Acidisomacellulosilytica sp. nov., Two Acidophilic Bacteria Isolated from Decaying Wood, Hydrolyzing Cellulose and Producing Poly-3-hydroxybutyrate.</title>
        <authorList>
            <person name="Mieszkin S."/>
            <person name="Pouder E."/>
            <person name="Uroz S."/>
            <person name="Simon-Colin C."/>
            <person name="Alain K."/>
        </authorList>
    </citation>
    <scope>NUCLEOTIDE SEQUENCE [LARGE SCALE GENOMIC DNA]</scope>
    <source>
        <strain evidence="5 6">HW T5.17</strain>
    </source>
</reference>
<keyword evidence="2" id="KW-0808">Transferase</keyword>
<dbReference type="InterPro" id="IPR052190">
    <property type="entry name" value="Euk-Arch_PrmC-MTase"/>
</dbReference>
<dbReference type="EMBL" id="JAESVA010000006">
    <property type="protein sequence ID" value="MCB8882117.1"/>
    <property type="molecule type" value="Genomic_DNA"/>
</dbReference>
<keyword evidence="3" id="KW-0949">S-adenosyl-L-methionine</keyword>
<dbReference type="InterPro" id="IPR029063">
    <property type="entry name" value="SAM-dependent_MTases_sf"/>
</dbReference>
<dbReference type="GO" id="GO:0008757">
    <property type="term" value="F:S-adenosylmethionine-dependent methyltransferase activity"/>
    <property type="evidence" value="ECO:0007669"/>
    <property type="project" value="TreeGrafter"/>
</dbReference>
<sequence length="238" mass="25742">MSSMSDVISDLPLTKAQHMLRPSEYTAALIQTVLGMGAFVENARVLEIGFGSGVVLAALARMGARALYGVDCEAEAIRTGHRMMKDIGAEAELFLGELWTPVEGRRFDLIIANLPHFPTDALQFSDRLPSWSCGGHDGRLLLDPFLDGLAAHLAPGGRAVITHNAFVDLAETRRRLTAFGLSATILTSVLIPLPREKLAIMSPDILAREDGQTIYRLGVYSFVRVHMLSIGAADSGIE</sequence>
<gene>
    <name evidence="5" type="ORF">ACELLULO517_17865</name>
</gene>
<dbReference type="CDD" id="cd02440">
    <property type="entry name" value="AdoMet_MTases"/>
    <property type="match status" value="1"/>
</dbReference>
<dbReference type="GO" id="GO:0035657">
    <property type="term" value="C:eRF1 methyltransferase complex"/>
    <property type="evidence" value="ECO:0007669"/>
    <property type="project" value="TreeGrafter"/>
</dbReference>
<evidence type="ECO:0000313" key="6">
    <source>
        <dbReference type="Proteomes" id="UP000721844"/>
    </source>
</evidence>
<dbReference type="AlphaFoldDB" id="A0A963Z5C0"/>
<dbReference type="Gene3D" id="3.40.50.150">
    <property type="entry name" value="Vaccinia Virus protein VP39"/>
    <property type="match status" value="1"/>
</dbReference>
<dbReference type="SUPFAM" id="SSF53335">
    <property type="entry name" value="S-adenosyl-L-methionine-dependent methyltransferases"/>
    <property type="match status" value="1"/>
</dbReference>
<dbReference type="PANTHER" id="PTHR45875:SF1">
    <property type="entry name" value="METHYLTRANSFERASE N6AMT1"/>
    <property type="match status" value="1"/>
</dbReference>
<evidence type="ECO:0000313" key="5">
    <source>
        <dbReference type="EMBL" id="MCB8882117.1"/>
    </source>
</evidence>
<protein>
    <submittedName>
        <fullName evidence="5">Methyltransferase domain-containing protein</fullName>
    </submittedName>
</protein>
<keyword evidence="1 5" id="KW-0489">Methyltransferase</keyword>
<evidence type="ECO:0000256" key="1">
    <source>
        <dbReference type="ARBA" id="ARBA00022603"/>
    </source>
</evidence>
<dbReference type="Pfam" id="PF13649">
    <property type="entry name" value="Methyltransf_25"/>
    <property type="match status" value="1"/>
</dbReference>
<dbReference type="Proteomes" id="UP000721844">
    <property type="component" value="Unassembled WGS sequence"/>
</dbReference>
<evidence type="ECO:0000256" key="3">
    <source>
        <dbReference type="ARBA" id="ARBA00022691"/>
    </source>
</evidence>